<name>A0A6B0U897_IXORI</name>
<dbReference type="EMBL" id="GIFC01002991">
    <property type="protein sequence ID" value="MXU85074.1"/>
    <property type="molecule type" value="Transcribed_RNA"/>
</dbReference>
<sequence>MFNRGKNMSAASLFALCWATIVKIQDVSQDIIDPKLDATKSLQNDNRTSYKASERQPFESYLRRITSRQGSRARMQLERSRVQM</sequence>
<evidence type="ECO:0000256" key="1">
    <source>
        <dbReference type="SAM" id="SignalP"/>
    </source>
</evidence>
<accession>A0A6B0U897</accession>
<feature type="chain" id="PRO_5025442625" description="Secreted protein" evidence="1">
    <location>
        <begin position="25"/>
        <end position="84"/>
    </location>
</feature>
<feature type="signal peptide" evidence="1">
    <location>
        <begin position="1"/>
        <end position="24"/>
    </location>
</feature>
<proteinExistence type="predicted"/>
<dbReference type="AlphaFoldDB" id="A0A6B0U897"/>
<evidence type="ECO:0000313" key="2">
    <source>
        <dbReference type="EMBL" id="MXU85074.1"/>
    </source>
</evidence>
<keyword evidence="1" id="KW-0732">Signal</keyword>
<evidence type="ECO:0008006" key="3">
    <source>
        <dbReference type="Google" id="ProtNLM"/>
    </source>
</evidence>
<reference evidence="2" key="1">
    <citation type="submission" date="2019-12" db="EMBL/GenBank/DDBJ databases">
        <title>An insight into the sialome of adult female Ixodes ricinus ticks feeding for 6 days.</title>
        <authorList>
            <person name="Perner J."/>
            <person name="Ribeiro J.M.C."/>
        </authorList>
    </citation>
    <scope>NUCLEOTIDE SEQUENCE</scope>
    <source>
        <strain evidence="2">Semi-engorged</strain>
        <tissue evidence="2">Salivary glands</tissue>
    </source>
</reference>
<protein>
    <recommendedName>
        <fullName evidence="3">Secreted protein</fullName>
    </recommendedName>
</protein>
<organism evidence="2">
    <name type="scientific">Ixodes ricinus</name>
    <name type="common">Common tick</name>
    <name type="synonym">Acarus ricinus</name>
    <dbReference type="NCBI Taxonomy" id="34613"/>
    <lineage>
        <taxon>Eukaryota</taxon>
        <taxon>Metazoa</taxon>
        <taxon>Ecdysozoa</taxon>
        <taxon>Arthropoda</taxon>
        <taxon>Chelicerata</taxon>
        <taxon>Arachnida</taxon>
        <taxon>Acari</taxon>
        <taxon>Parasitiformes</taxon>
        <taxon>Ixodida</taxon>
        <taxon>Ixodoidea</taxon>
        <taxon>Ixodidae</taxon>
        <taxon>Ixodinae</taxon>
        <taxon>Ixodes</taxon>
    </lineage>
</organism>